<evidence type="ECO:0000256" key="1">
    <source>
        <dbReference type="ARBA" id="ARBA00002791"/>
    </source>
</evidence>
<dbReference type="InterPro" id="IPR007676">
    <property type="entry name" value="Ribophorin_I"/>
</dbReference>
<evidence type="ECO:0000256" key="3">
    <source>
        <dbReference type="ARBA" id="ARBA00004922"/>
    </source>
</evidence>
<organism evidence="11 12">
    <name type="scientific">Wickerhamomyces mucosus</name>
    <dbReference type="NCBI Taxonomy" id="1378264"/>
    <lineage>
        <taxon>Eukaryota</taxon>
        <taxon>Fungi</taxon>
        <taxon>Dikarya</taxon>
        <taxon>Ascomycota</taxon>
        <taxon>Saccharomycotina</taxon>
        <taxon>Saccharomycetes</taxon>
        <taxon>Phaffomycetales</taxon>
        <taxon>Wickerhamomycetaceae</taxon>
        <taxon>Wickerhamomyces</taxon>
    </lineage>
</organism>
<proteinExistence type="inferred from homology"/>
<comment type="similarity">
    <text evidence="4 10">Belongs to the OST1 family.</text>
</comment>
<accession>A0A9P8PXG2</accession>
<comment type="function">
    <text evidence="1 10">Subunit of the oligosaccharyl transferase (OST) complex that catalyzes the initial transfer of a defined glycan (Glc(3)Man(9)GlcNAc(2) in eukaryotes) from the lipid carrier dolichol-pyrophosphate to an asparagine residue within an Asn-X-Ser/Thr consensus motif in nascent polypeptide chains, the first step in protein N-glycosylation. N-glycosylation occurs cotranslationally and the complex associates with the Sec61 complex at the channel-forming translocon complex that mediates protein translocation across the endoplasmic reticulum (ER). All subunits are required for a maximal enzyme activity.</text>
</comment>
<evidence type="ECO:0000256" key="9">
    <source>
        <dbReference type="ARBA" id="ARBA00023136"/>
    </source>
</evidence>
<comment type="pathway">
    <text evidence="3 10">Protein modification; protein glycosylation.</text>
</comment>
<dbReference type="Pfam" id="PF04597">
    <property type="entry name" value="Ribophorin_I"/>
    <property type="match status" value="1"/>
</dbReference>
<evidence type="ECO:0000256" key="8">
    <source>
        <dbReference type="ARBA" id="ARBA00022989"/>
    </source>
</evidence>
<comment type="caution">
    <text evidence="11">The sequence shown here is derived from an EMBL/GenBank/DDBJ whole genome shotgun (WGS) entry which is preliminary data.</text>
</comment>
<dbReference type="AlphaFoldDB" id="A0A9P8PXG2"/>
<dbReference type="GO" id="GO:0008250">
    <property type="term" value="C:oligosaccharyltransferase complex"/>
    <property type="evidence" value="ECO:0007669"/>
    <property type="project" value="UniProtKB-UniRule"/>
</dbReference>
<evidence type="ECO:0000256" key="7">
    <source>
        <dbReference type="ARBA" id="ARBA00022824"/>
    </source>
</evidence>
<reference evidence="11" key="1">
    <citation type="journal article" date="2021" name="Open Biol.">
        <title>Shared evolutionary footprints suggest mitochondrial oxidative damage underlies multiple complex I losses in fungi.</title>
        <authorList>
            <person name="Schikora-Tamarit M.A."/>
            <person name="Marcet-Houben M."/>
            <person name="Nosek J."/>
            <person name="Gabaldon T."/>
        </authorList>
    </citation>
    <scope>NUCLEOTIDE SEQUENCE</scope>
    <source>
        <strain evidence="11">CBS6341</strain>
    </source>
</reference>
<keyword evidence="12" id="KW-1185">Reference proteome</keyword>
<evidence type="ECO:0000256" key="6">
    <source>
        <dbReference type="ARBA" id="ARBA00022729"/>
    </source>
</evidence>
<dbReference type="Proteomes" id="UP000769528">
    <property type="component" value="Unassembled WGS sequence"/>
</dbReference>
<evidence type="ECO:0000313" key="11">
    <source>
        <dbReference type="EMBL" id="KAH3679362.1"/>
    </source>
</evidence>
<dbReference type="OrthoDB" id="310030at2759"/>
<dbReference type="PANTHER" id="PTHR21049:SF0">
    <property type="entry name" value="DOLICHYL-DIPHOSPHOOLIGOSACCHARIDE--PROTEIN GLYCOSYLTRANSFERASE SUBUNIT 1"/>
    <property type="match status" value="1"/>
</dbReference>
<keyword evidence="5" id="KW-0812">Transmembrane</keyword>
<sequence length="465" mass="52939">MNFLSTIPLFLFLVTIVSSSFIPQQSWENVEILRTIDLGKSYVKEIIELKIKNLDSIPNNEYYFAIPNYIVDKLSTVEVIDKNHQQVLVESFDDVTIINSEPLVNYLKFSLNQPIAPKQSTSLSIELNILDILEPFPAKIDQSDEQILLLKTSKAPLSAYHTTKSTIKIIRVPNGQELKKDYEDEIEVKGKIVDKSIRYDYENVEPFTITALAFAYSHNAPLVKITSLNRGVWVSHWANTLQFEEFYKLTNKAAELIKGFSRADFILKRRTQRTSHAAAAFQLQLTEDAQDIYYTDLVGNVTTSRIVDNGLIIRPRFPIYGGWNYNFTVGWTNLLGDFVRDIGNSEYLLSVPIISGPVDSSYDEVSLNVYLPEGSKIVEVESEIPYVELIQDYELSYLDLGKGHTKLSILFKGLTDESEKSNVLIKYELSLWSSIKKSLEISKLLFIVLISYLVISKIDISLKAK</sequence>
<feature type="signal peptide" evidence="10">
    <location>
        <begin position="1"/>
        <end position="19"/>
    </location>
</feature>
<keyword evidence="6 10" id="KW-0732">Signal</keyword>
<evidence type="ECO:0000256" key="10">
    <source>
        <dbReference type="RuleBase" id="RU361143"/>
    </source>
</evidence>
<evidence type="ECO:0000313" key="12">
    <source>
        <dbReference type="Proteomes" id="UP000769528"/>
    </source>
</evidence>
<feature type="chain" id="PRO_5040536247" description="Dolichyl-diphosphooligosaccharide--protein glycosyltransferase subunit 1" evidence="10">
    <location>
        <begin position="20"/>
        <end position="465"/>
    </location>
</feature>
<dbReference type="PANTHER" id="PTHR21049">
    <property type="entry name" value="RIBOPHORIN I"/>
    <property type="match status" value="1"/>
</dbReference>
<comment type="subunit">
    <text evidence="10">Component of the oligosaccharyltransferase (OST) complex.</text>
</comment>
<evidence type="ECO:0000256" key="4">
    <source>
        <dbReference type="ARBA" id="ARBA00008905"/>
    </source>
</evidence>
<dbReference type="GO" id="GO:0018279">
    <property type="term" value="P:protein N-linked glycosylation via asparagine"/>
    <property type="evidence" value="ECO:0007669"/>
    <property type="project" value="TreeGrafter"/>
</dbReference>
<keyword evidence="8" id="KW-1133">Transmembrane helix</keyword>
<evidence type="ECO:0000256" key="5">
    <source>
        <dbReference type="ARBA" id="ARBA00022692"/>
    </source>
</evidence>
<dbReference type="EMBL" id="JAEUBF010000320">
    <property type="protein sequence ID" value="KAH3679362.1"/>
    <property type="molecule type" value="Genomic_DNA"/>
</dbReference>
<keyword evidence="9" id="KW-0472">Membrane</keyword>
<evidence type="ECO:0000256" key="2">
    <source>
        <dbReference type="ARBA" id="ARBA00004115"/>
    </source>
</evidence>
<keyword evidence="7 10" id="KW-0256">Endoplasmic reticulum</keyword>
<name>A0A9P8PXG2_9ASCO</name>
<gene>
    <name evidence="11" type="ORF">WICMUC_001043</name>
</gene>
<protein>
    <recommendedName>
        <fullName evidence="10">Dolichyl-diphosphooligosaccharide--protein glycosyltransferase subunit 1</fullName>
    </recommendedName>
</protein>
<comment type="subcellular location">
    <subcellularLocation>
        <location evidence="2 10">Endoplasmic reticulum membrane</location>
        <topology evidence="2 10">Single-pass type I membrane protein</topology>
    </subcellularLocation>
</comment>
<reference evidence="11" key="2">
    <citation type="submission" date="2021-01" db="EMBL/GenBank/DDBJ databases">
        <authorList>
            <person name="Schikora-Tamarit M.A."/>
        </authorList>
    </citation>
    <scope>NUCLEOTIDE SEQUENCE</scope>
    <source>
        <strain evidence="11">CBS6341</strain>
    </source>
</reference>